<proteinExistence type="predicted"/>
<protein>
    <submittedName>
        <fullName evidence="1">Uncharacterized protein</fullName>
    </submittedName>
</protein>
<evidence type="ECO:0000313" key="1">
    <source>
        <dbReference type="EMBL" id="MFF5920668.1"/>
    </source>
</evidence>
<gene>
    <name evidence="1" type="ORF">ACFY8C_20335</name>
</gene>
<accession>A0ABW6XT59</accession>
<dbReference type="EMBL" id="JBIBDZ010000005">
    <property type="protein sequence ID" value="MFF5920668.1"/>
    <property type="molecule type" value="Genomic_DNA"/>
</dbReference>
<evidence type="ECO:0000313" key="2">
    <source>
        <dbReference type="Proteomes" id="UP001602370"/>
    </source>
</evidence>
<reference evidence="1 2" key="1">
    <citation type="submission" date="2024-10" db="EMBL/GenBank/DDBJ databases">
        <title>The Natural Products Discovery Center: Release of the First 8490 Sequenced Strains for Exploring Actinobacteria Biosynthetic Diversity.</title>
        <authorList>
            <person name="Kalkreuter E."/>
            <person name="Kautsar S.A."/>
            <person name="Yang D."/>
            <person name="Bader C.D."/>
            <person name="Teijaro C.N."/>
            <person name="Fluegel L."/>
            <person name="Davis C.M."/>
            <person name="Simpson J.R."/>
            <person name="Lauterbach L."/>
            <person name="Steele A.D."/>
            <person name="Gui C."/>
            <person name="Meng S."/>
            <person name="Li G."/>
            <person name="Viehrig K."/>
            <person name="Ye F."/>
            <person name="Su P."/>
            <person name="Kiefer A.F."/>
            <person name="Nichols A."/>
            <person name="Cepeda A.J."/>
            <person name="Yan W."/>
            <person name="Fan B."/>
            <person name="Jiang Y."/>
            <person name="Adhikari A."/>
            <person name="Zheng C.-J."/>
            <person name="Schuster L."/>
            <person name="Cowan T.M."/>
            <person name="Smanski M.J."/>
            <person name="Chevrette M.G."/>
            <person name="De Carvalho L.P.S."/>
            <person name="Shen B."/>
        </authorList>
    </citation>
    <scope>NUCLEOTIDE SEQUENCE [LARGE SCALE GENOMIC DNA]</scope>
    <source>
        <strain evidence="1 2">NPDC012605</strain>
    </source>
</reference>
<comment type="caution">
    <text evidence="1">The sequence shown here is derived from an EMBL/GenBank/DDBJ whole genome shotgun (WGS) entry which is preliminary data.</text>
</comment>
<dbReference type="Proteomes" id="UP001602370">
    <property type="component" value="Unassembled WGS sequence"/>
</dbReference>
<name>A0ABW6XT59_9ACTN</name>
<organism evidence="1 2">
    <name type="scientific">Streptomyces flavochromogenes</name>
    <dbReference type="NCBI Taxonomy" id="68199"/>
    <lineage>
        <taxon>Bacteria</taxon>
        <taxon>Bacillati</taxon>
        <taxon>Actinomycetota</taxon>
        <taxon>Actinomycetes</taxon>
        <taxon>Kitasatosporales</taxon>
        <taxon>Streptomycetaceae</taxon>
        <taxon>Streptomyces</taxon>
    </lineage>
</organism>
<sequence>MARTREVYFYDYAADFGLSGLAGTLCARSTLRLDEPVVLDVAESEAEDDDHRLGADARLLLESPLPDDVLHTVWLAAVRRCFDPAEEGTDTRTWLERVADLCPPRAPERDPYEATSLDEARPVVPEEELRTAVAAEIESAAAGLGLRVAVPGVVPALLRVVREADADLGFRLFLRALKAYSVPVGADTYERLLALGDGLAYPRVVVHDELTVRWRPLDPGRRDFARGRFGLPILAAALRGTEWTYGGTPREHIQRVADDGPGHAPGAYAAVLLDDAWRLLDSAVPSRAVGLLWRTATGRLNVLDEDEFDADGRVWLEQVSQVCHAHLAEVDPAYAPFLSPARTDLTEAVLREVREAVHADAEPVRGVARVLEDVVTAVDPDLGFRLLLHILTTYGVPVGEARRGRYRALAAQLGFSEDHLDDRLPEDRRGVS</sequence>
<keyword evidence="2" id="KW-1185">Reference proteome</keyword>
<dbReference type="RefSeq" id="WP_388308238.1">
    <property type="nucleotide sequence ID" value="NZ_JBIBDZ010000005.1"/>
</dbReference>